<accession>A5CLK7</accession>
<dbReference type="OrthoDB" id="3255134at2"/>
<dbReference type="eggNOG" id="ENOG5031YIY">
    <property type="taxonomic scope" value="Bacteria"/>
</dbReference>
<dbReference type="KEGG" id="cmi:pCM1_0024"/>
<proteinExistence type="predicted"/>
<dbReference type="Pfam" id="PF12686">
    <property type="entry name" value="DUF3800"/>
    <property type="match status" value="1"/>
</dbReference>
<evidence type="ECO:0000313" key="2">
    <source>
        <dbReference type="Proteomes" id="UP000001564"/>
    </source>
</evidence>
<protein>
    <recommendedName>
        <fullName evidence="3">DUF3800 domain-containing protein</fullName>
    </recommendedName>
</protein>
<dbReference type="AlphaFoldDB" id="A5CLK7"/>
<name>A5CLK7_CLAM3</name>
<evidence type="ECO:0000313" key="1">
    <source>
        <dbReference type="EMBL" id="CAM98477.1"/>
    </source>
</evidence>
<gene>
    <name evidence="1" type="ordered locus">pCM1_0024</name>
</gene>
<dbReference type="InterPro" id="IPR024524">
    <property type="entry name" value="DUF3800"/>
</dbReference>
<dbReference type="EMBL" id="AM711865">
    <property type="protein sequence ID" value="CAM98477.1"/>
    <property type="molecule type" value="Genomic_DNA"/>
</dbReference>
<keyword evidence="2" id="KW-1185">Reference proteome</keyword>
<evidence type="ECO:0008006" key="3">
    <source>
        <dbReference type="Google" id="ProtNLM"/>
    </source>
</evidence>
<keyword evidence="1" id="KW-0614">Plasmid</keyword>
<geneLocation type="plasmid" evidence="1 2">
    <name>pCM1</name>
</geneLocation>
<dbReference type="RefSeq" id="WP_011931148.1">
    <property type="nucleotide sequence ID" value="NC_009478.1"/>
</dbReference>
<sequence length="188" mass="21130">MTRTAFVDESGSQENRDPGTYILAAAICDEQHLDTVRDVMHGLRRAKVGKVHWHEESEPRRLQLAAAVAELALERLVVVRSVDSTEPFERRRRKTMERLLHELTMRDVALLVAESRGPADDRRDRDHLDTLRAARALSGPIRLDHRRGPVEPALWVADIICGAIVQDRVGNPRPLAALGEIQMITVDG</sequence>
<organism evidence="1 2">
    <name type="scientific">Clavibacter michiganensis subsp. michiganensis (strain NCPPB 382)</name>
    <dbReference type="NCBI Taxonomy" id="443906"/>
    <lineage>
        <taxon>Bacteria</taxon>
        <taxon>Bacillati</taxon>
        <taxon>Actinomycetota</taxon>
        <taxon>Actinomycetes</taxon>
        <taxon>Micrococcales</taxon>
        <taxon>Microbacteriaceae</taxon>
        <taxon>Clavibacter</taxon>
    </lineage>
</organism>
<dbReference type="HOGENOM" id="CLU_098654_0_0_11"/>
<dbReference type="Proteomes" id="UP000001564">
    <property type="component" value="Plasmid pCM1"/>
</dbReference>
<reference evidence="1 2" key="1">
    <citation type="journal article" date="2008" name="J. Bacteriol.">
        <title>The genome sequence of the tomato-pathogenic actinomycete Clavibacter michiganensis subsp. michiganensis NCPPB382 reveals a large island involved in pathogenicity.</title>
        <authorList>
            <person name="Gartemann K.H."/>
            <person name="Abt B."/>
            <person name="Bekel T."/>
            <person name="Burger A."/>
            <person name="Engemann J."/>
            <person name="Flugel M."/>
            <person name="Gaigalat L."/>
            <person name="Goesmann A."/>
            <person name="Grafen I."/>
            <person name="Kalinowski J."/>
            <person name="Kaup O."/>
            <person name="Kirchner O."/>
            <person name="Krause L."/>
            <person name="Linke B."/>
            <person name="McHardy A."/>
            <person name="Meyer F."/>
            <person name="Pohle S."/>
            <person name="Ruckert C."/>
            <person name="Schneiker S."/>
            <person name="Zellermann E.M."/>
            <person name="Puhler A."/>
            <person name="Eichenlaub R."/>
            <person name="Kaiser O."/>
            <person name="Bartels D."/>
        </authorList>
    </citation>
    <scope>NUCLEOTIDE SEQUENCE [LARGE SCALE GENOMIC DNA]</scope>
    <source>
        <strain evidence="1 2">NCPPB 382</strain>
    </source>
</reference>